<feature type="domain" description="Ig-like" evidence="8">
    <location>
        <begin position="409"/>
        <end position="474"/>
    </location>
</feature>
<organism evidence="9 10">
    <name type="scientific">Octopus vulgaris</name>
    <name type="common">Common octopus</name>
    <dbReference type="NCBI Taxonomy" id="6645"/>
    <lineage>
        <taxon>Eukaryota</taxon>
        <taxon>Metazoa</taxon>
        <taxon>Spiralia</taxon>
        <taxon>Lophotrochozoa</taxon>
        <taxon>Mollusca</taxon>
        <taxon>Cephalopoda</taxon>
        <taxon>Coleoidea</taxon>
        <taxon>Octopodiformes</taxon>
        <taxon>Octopoda</taxon>
        <taxon>Incirrata</taxon>
        <taxon>Octopodidae</taxon>
        <taxon>Octopus</taxon>
    </lineage>
</organism>
<evidence type="ECO:0000313" key="9">
    <source>
        <dbReference type="EMBL" id="CAI9722591.1"/>
    </source>
</evidence>
<protein>
    <submittedName>
        <fullName evidence="9">Uncharacterized protein LOC106869178 isoform X3</fullName>
    </submittedName>
</protein>
<dbReference type="GO" id="GO:0050839">
    <property type="term" value="F:cell adhesion molecule binding"/>
    <property type="evidence" value="ECO:0007669"/>
    <property type="project" value="TreeGrafter"/>
</dbReference>
<comment type="subcellular location">
    <subcellularLocation>
        <location evidence="1">Membrane</location>
        <topology evidence="1">Single-pass type I membrane protein</topology>
    </subcellularLocation>
</comment>
<dbReference type="GO" id="GO:0005886">
    <property type="term" value="C:plasma membrane"/>
    <property type="evidence" value="ECO:0007669"/>
    <property type="project" value="TreeGrafter"/>
</dbReference>
<gene>
    <name evidence="9" type="ORF">OCTVUL_1B031690</name>
</gene>
<keyword evidence="5" id="KW-0393">Immunoglobulin domain</keyword>
<feature type="transmembrane region" description="Helical" evidence="6">
    <location>
        <begin position="635"/>
        <end position="659"/>
    </location>
</feature>
<dbReference type="InterPro" id="IPR051275">
    <property type="entry name" value="Cell_adhesion_signaling"/>
</dbReference>
<evidence type="ECO:0000256" key="6">
    <source>
        <dbReference type="SAM" id="Phobius"/>
    </source>
</evidence>
<accession>A0AA36AVZ2</accession>
<evidence type="ECO:0000256" key="3">
    <source>
        <dbReference type="ARBA" id="ARBA00023157"/>
    </source>
</evidence>
<keyword evidence="6" id="KW-0812">Transmembrane</keyword>
<evidence type="ECO:0000256" key="4">
    <source>
        <dbReference type="ARBA" id="ARBA00023180"/>
    </source>
</evidence>
<evidence type="ECO:0000256" key="1">
    <source>
        <dbReference type="ARBA" id="ARBA00004479"/>
    </source>
</evidence>
<keyword evidence="2 6" id="KW-0472">Membrane</keyword>
<name>A0AA36AVZ2_OCTVU</name>
<dbReference type="SUPFAM" id="SSF48726">
    <property type="entry name" value="Immunoglobulin"/>
    <property type="match status" value="3"/>
</dbReference>
<dbReference type="InterPro" id="IPR007110">
    <property type="entry name" value="Ig-like_dom"/>
</dbReference>
<dbReference type="PANTHER" id="PTHR11640:SF31">
    <property type="entry name" value="IRREGULAR CHIASM C-ROUGHEST PROTEIN-RELATED"/>
    <property type="match status" value="1"/>
</dbReference>
<dbReference type="InterPro" id="IPR036179">
    <property type="entry name" value="Ig-like_dom_sf"/>
</dbReference>
<reference evidence="9" key="1">
    <citation type="submission" date="2023-08" db="EMBL/GenBank/DDBJ databases">
        <authorList>
            <person name="Alioto T."/>
            <person name="Alioto T."/>
            <person name="Gomez Garrido J."/>
        </authorList>
    </citation>
    <scope>NUCLEOTIDE SEQUENCE</scope>
</reference>
<dbReference type="Pfam" id="PF07679">
    <property type="entry name" value="I-set"/>
    <property type="match status" value="1"/>
</dbReference>
<evidence type="ECO:0000313" key="10">
    <source>
        <dbReference type="Proteomes" id="UP001162480"/>
    </source>
</evidence>
<proteinExistence type="predicted"/>
<dbReference type="InterPro" id="IPR013098">
    <property type="entry name" value="Ig_I-set"/>
</dbReference>
<dbReference type="InterPro" id="IPR013783">
    <property type="entry name" value="Ig-like_fold"/>
</dbReference>
<sequence>MEFKLLYWKHFLTVQCLCVCLQLDDATIKFMKKNHQSTLECFTEKQEIEVWQVGVDKISAPKWVFLKNSDIQASVNSDKTNILNFTVTSSHDIRIDCQSTEKSHKFLIIPLSNEKGNIYPSSETPNAIKDKKFTLRCKTDDTGVIWFTGNGLVIAKYIGLFNQNYSRYFGSRQETHCQSKICTLSITSIRLDDDNMSIVCKTNFHTSLFNIRVFVLPKSVTVKAISDTVPVENQNKSYECLIKDTNPEFSVFWLITWKNGTQINVTKYISNKPSKSGELITLSSKLTLTLNKNFKELQCVAYFPGKSEFVYRSMKLDMPIKYTPVKKIILNVPGAKVCAGTPMKFHCSWKGGNPPASVTLMYKNISNTSKEDVELRVIPSKSHQIVKCLGSHIAANVSHEKNITVCSSPERIKIKSDEPFLEGQEGNLHCETINGYPEKYNYRWNPNNSTSKNITLPQIHRKLNNKVYTCYVSSRCYKKCRLHKKHWINVEYIPDITASENVTLIENQASIVNCSAKGNPIPEVRSSSVKPIFSSVFNDPKRNVSNGETVIFKQCFYSHPKSDVKWQKNEESIDSDKYSTTDYLSSEFPFKGNCTSLTIEDIKDNDFGTYILTVENPIGKEVTVFTLRPEEITEVFLGTIIGCTVGSVLLLITLGLVAYKFHKIRDMDIACMNGSEKTDVLDGAYDNLSKKPEAVDDHYIEVSELQDMCLELPGVEHQYFEVCEHQNICPEPPVVEDEHAEDSEPKYVCMKQPVVEDEHAEDSEPKYVCMKQPVVEDEHAEDSEPKYVCMKQPDLDAIYANIPKKPDDMDNAYVNVSKKLNAVEDYYVEVSELKYACMKHPDTVNGSLNNIYENNNQRNEITSEGPCSSDEQKELRTCNIITPSRTE</sequence>
<evidence type="ECO:0000256" key="2">
    <source>
        <dbReference type="ARBA" id="ARBA00023136"/>
    </source>
</evidence>
<evidence type="ECO:0000256" key="7">
    <source>
        <dbReference type="SAM" id="SignalP"/>
    </source>
</evidence>
<dbReference type="GO" id="GO:0005911">
    <property type="term" value="C:cell-cell junction"/>
    <property type="evidence" value="ECO:0007669"/>
    <property type="project" value="TreeGrafter"/>
</dbReference>
<feature type="chain" id="PRO_5041464971" evidence="7">
    <location>
        <begin position="27"/>
        <end position="887"/>
    </location>
</feature>
<dbReference type="Proteomes" id="UP001162480">
    <property type="component" value="Chromosome 5"/>
</dbReference>
<keyword evidence="3" id="KW-1015">Disulfide bond</keyword>
<keyword evidence="6" id="KW-1133">Transmembrane helix</keyword>
<keyword evidence="7" id="KW-0732">Signal</keyword>
<dbReference type="AlphaFoldDB" id="A0AA36AVZ2"/>
<keyword evidence="10" id="KW-1185">Reference proteome</keyword>
<dbReference type="PANTHER" id="PTHR11640">
    <property type="entry name" value="NEPHRIN"/>
    <property type="match status" value="1"/>
</dbReference>
<dbReference type="PROSITE" id="PS50835">
    <property type="entry name" value="IG_LIKE"/>
    <property type="match status" value="3"/>
</dbReference>
<dbReference type="EMBL" id="OX597818">
    <property type="protein sequence ID" value="CAI9722591.1"/>
    <property type="molecule type" value="Genomic_DNA"/>
</dbReference>
<dbReference type="GO" id="GO:0098609">
    <property type="term" value="P:cell-cell adhesion"/>
    <property type="evidence" value="ECO:0007669"/>
    <property type="project" value="TreeGrafter"/>
</dbReference>
<feature type="domain" description="Ig-like" evidence="8">
    <location>
        <begin position="217"/>
        <end position="317"/>
    </location>
</feature>
<dbReference type="Gene3D" id="2.60.40.10">
    <property type="entry name" value="Immunoglobulins"/>
    <property type="match status" value="2"/>
</dbReference>
<keyword evidence="4" id="KW-0325">Glycoprotein</keyword>
<feature type="signal peptide" evidence="7">
    <location>
        <begin position="1"/>
        <end position="26"/>
    </location>
</feature>
<evidence type="ECO:0000259" key="8">
    <source>
        <dbReference type="PROSITE" id="PS50835"/>
    </source>
</evidence>
<evidence type="ECO:0000256" key="5">
    <source>
        <dbReference type="ARBA" id="ARBA00023319"/>
    </source>
</evidence>
<feature type="domain" description="Ig-like" evidence="8">
    <location>
        <begin position="531"/>
        <end position="623"/>
    </location>
</feature>